<dbReference type="GO" id="GO:0000166">
    <property type="term" value="F:nucleotide binding"/>
    <property type="evidence" value="ECO:0007669"/>
    <property type="project" value="InterPro"/>
</dbReference>
<keyword evidence="7" id="KW-0238">DNA-binding</keyword>
<evidence type="ECO:0000256" key="6">
    <source>
        <dbReference type="ARBA" id="ARBA00022932"/>
    </source>
</evidence>
<dbReference type="InterPro" id="IPR043502">
    <property type="entry name" value="DNA/RNA_pol_sf"/>
</dbReference>
<sequence length="547" mass="63183">MYTPLNLIILDIETLINKNKHYILKIGILIKNSSEQIYKMYTPSSDPRLIIDSLFNDVVKFSNNKEKIFIYCHNLSKFDGPLLIQFFLNNRRIRTERIIRTRNGLIYIQIRTQNRIIILKDSLRLIPKSLKKLSLLFSTPGKTHLPFNPRAVTKPPKSINSYLRSDLKIVSVVLRKLNFLVTKNFDLNIYTQLSLPSLGLSLLQKINPEKFLITPGETTKKFIRKSYKGGILFCKVGKSTAPNLYDINSLYAFSMLNKQPIGKPHITKSKDINNIFGFVQLKSIKFPNNIPFVNKFRSYYFSEELRFLKNLGVTFEIKKSYQFKSSYRPFNKFSNVIYSNKENNTNIGEAIGKAILNSTYGKLGVNEPQIEDQTHEQLNNIYKMYTPLFSKSNKRFFNLKPNSNSVAIASAISSYSRLSMLQRIFDKNLKIDYVNTDSLIVTNTSTDLPLNGKIGSFKRMTPKSFKEGLYLNLKSFILSKERIESPQVKGAKFGTIEKLEMVPESSPQIFYEPRWNWKQADLFTQTRKIRFGLGYNLKGLIKEGSNL</sequence>
<protein>
    <recommendedName>
        <fullName evidence="2">DNA-directed DNA polymerase</fullName>
        <ecNumber evidence="2">2.7.7.7</ecNumber>
    </recommendedName>
</protein>
<proteinExistence type="inferred from homology"/>
<organism evidence="10">
    <name type="scientific">Liriope tetraphylla</name>
    <dbReference type="NCBI Taxonomy" id="37524"/>
    <lineage>
        <taxon>Eukaryota</taxon>
        <taxon>Metazoa</taxon>
        <taxon>Cnidaria</taxon>
        <taxon>Hydrozoa</taxon>
        <taxon>Trachylinae</taxon>
        <taxon>Limnomedusae</taxon>
        <taxon>Geryoniidae</taxon>
        <taxon>Liriope</taxon>
    </lineage>
</organism>
<dbReference type="GO" id="GO:0003887">
    <property type="term" value="F:DNA-directed DNA polymerase activity"/>
    <property type="evidence" value="ECO:0007669"/>
    <property type="project" value="UniProtKB-KW"/>
</dbReference>
<dbReference type="PANTHER" id="PTHR33568">
    <property type="entry name" value="DNA POLYMERASE"/>
    <property type="match status" value="1"/>
</dbReference>
<dbReference type="SUPFAM" id="SSF53098">
    <property type="entry name" value="Ribonuclease H-like"/>
    <property type="match status" value="1"/>
</dbReference>
<dbReference type="InterPro" id="IPR004868">
    <property type="entry name" value="DNA-dir_DNA_pol_B_mt/vir"/>
</dbReference>
<dbReference type="PANTHER" id="PTHR33568:SF3">
    <property type="entry name" value="DNA-DIRECTED DNA POLYMERASE"/>
    <property type="match status" value="1"/>
</dbReference>
<keyword evidence="5" id="KW-0235">DNA replication</keyword>
<dbReference type="InterPro" id="IPR023211">
    <property type="entry name" value="DNA_pol_palm_dom_sf"/>
</dbReference>
<dbReference type="InterPro" id="IPR036397">
    <property type="entry name" value="RNaseH_sf"/>
</dbReference>
<keyword evidence="6" id="KW-0239">DNA-directed DNA polymerase</keyword>
<feature type="domain" description="DNA-directed DNA polymerase family B mitochondria/virus" evidence="9">
    <location>
        <begin position="161"/>
        <end position="374"/>
    </location>
</feature>
<keyword evidence="3" id="KW-0808">Transferase</keyword>
<geneLocation type="mitochondrion" evidence="10"/>
<dbReference type="Gene3D" id="1.10.287.690">
    <property type="entry name" value="Helix hairpin bin"/>
    <property type="match status" value="1"/>
</dbReference>
<dbReference type="Gene3D" id="3.30.420.10">
    <property type="entry name" value="Ribonuclease H-like superfamily/Ribonuclease H"/>
    <property type="match status" value="1"/>
</dbReference>
<evidence type="ECO:0000256" key="2">
    <source>
        <dbReference type="ARBA" id="ARBA00012417"/>
    </source>
</evidence>
<dbReference type="EMBL" id="KT809327">
    <property type="protein sequence ID" value="ALO20700.1"/>
    <property type="molecule type" value="Genomic_DNA"/>
</dbReference>
<dbReference type="Pfam" id="PF03175">
    <property type="entry name" value="DNA_pol_B_2"/>
    <property type="match status" value="2"/>
</dbReference>
<comment type="similarity">
    <text evidence="1">Belongs to the DNA polymerase type-B family.</text>
</comment>
<dbReference type="Gene3D" id="3.30.1770.10">
    <property type="entry name" value="TPR 1 domain of DNA polymerase"/>
    <property type="match status" value="1"/>
</dbReference>
<keyword evidence="10" id="KW-0496">Mitochondrion</keyword>
<dbReference type="AlphaFoldDB" id="A0A0S2IB23"/>
<evidence type="ECO:0000256" key="5">
    <source>
        <dbReference type="ARBA" id="ARBA00022705"/>
    </source>
</evidence>
<evidence type="ECO:0000256" key="4">
    <source>
        <dbReference type="ARBA" id="ARBA00022695"/>
    </source>
</evidence>
<dbReference type="Gene3D" id="3.90.1600.10">
    <property type="entry name" value="Palm domain of DNA polymerase"/>
    <property type="match status" value="1"/>
</dbReference>
<dbReference type="GO" id="GO:0006260">
    <property type="term" value="P:DNA replication"/>
    <property type="evidence" value="ECO:0007669"/>
    <property type="project" value="UniProtKB-KW"/>
</dbReference>
<evidence type="ECO:0000313" key="10">
    <source>
        <dbReference type="EMBL" id="ALO20700.1"/>
    </source>
</evidence>
<comment type="catalytic activity">
    <reaction evidence="8">
        <text>DNA(n) + a 2'-deoxyribonucleoside 5'-triphosphate = DNA(n+1) + diphosphate</text>
        <dbReference type="Rhea" id="RHEA:22508"/>
        <dbReference type="Rhea" id="RHEA-COMP:17339"/>
        <dbReference type="Rhea" id="RHEA-COMP:17340"/>
        <dbReference type="ChEBI" id="CHEBI:33019"/>
        <dbReference type="ChEBI" id="CHEBI:61560"/>
        <dbReference type="ChEBI" id="CHEBI:173112"/>
        <dbReference type="EC" id="2.7.7.7"/>
    </reaction>
</comment>
<evidence type="ECO:0000256" key="1">
    <source>
        <dbReference type="ARBA" id="ARBA00005755"/>
    </source>
</evidence>
<evidence type="ECO:0000256" key="3">
    <source>
        <dbReference type="ARBA" id="ARBA00022679"/>
    </source>
</evidence>
<reference evidence="10" key="1">
    <citation type="journal article" date="2015" name="PeerJ">
        <title>Phylogenetic analysis of higher-level relationships within Hydroidolina (Cnidaria: Hydrozoa) using mitochondrial genome data and insight into their mitochondrial transcription.</title>
        <authorList>
            <person name="Kayal E."/>
            <person name="Bentlage B."/>
            <person name="Cartwright P."/>
            <person name="Yanagihara A.A."/>
            <person name="Lindsay D.J."/>
            <person name="Hopcroft R.R."/>
            <person name="Collins A.G."/>
        </authorList>
    </citation>
    <scope>NUCLEOTIDE SEQUENCE</scope>
</reference>
<dbReference type="GO" id="GO:0003677">
    <property type="term" value="F:DNA binding"/>
    <property type="evidence" value="ECO:0007669"/>
    <property type="project" value="UniProtKB-KW"/>
</dbReference>
<evidence type="ECO:0000256" key="8">
    <source>
        <dbReference type="ARBA" id="ARBA00049244"/>
    </source>
</evidence>
<keyword evidence="4" id="KW-0548">Nucleotidyltransferase</keyword>
<accession>A0A0S2IB23</accession>
<evidence type="ECO:0000256" key="7">
    <source>
        <dbReference type="ARBA" id="ARBA00023125"/>
    </source>
</evidence>
<gene>
    <name evidence="10" type="primary">polB</name>
</gene>
<dbReference type="SUPFAM" id="SSF56672">
    <property type="entry name" value="DNA/RNA polymerases"/>
    <property type="match status" value="1"/>
</dbReference>
<dbReference type="Gene3D" id="4.10.80.20">
    <property type="entry name" value="DNA polymerase, domain 5"/>
    <property type="match status" value="1"/>
</dbReference>
<dbReference type="EC" id="2.7.7.7" evidence="2"/>
<feature type="domain" description="DNA-directed DNA polymerase family B mitochondria/virus" evidence="9">
    <location>
        <begin position="64"/>
        <end position="147"/>
    </location>
</feature>
<dbReference type="InterPro" id="IPR012337">
    <property type="entry name" value="RNaseH-like_sf"/>
</dbReference>
<name>A0A0S2IB23_9CNID</name>
<evidence type="ECO:0000259" key="9">
    <source>
        <dbReference type="Pfam" id="PF03175"/>
    </source>
</evidence>